<proteinExistence type="predicted"/>
<dbReference type="AlphaFoldDB" id="A0AAE6ZGI0"/>
<dbReference type="RefSeq" id="WP_168804890.1">
    <property type="nucleotide sequence ID" value="NZ_CP051205.1"/>
</dbReference>
<dbReference type="KEGG" id="coy:HF329_15070"/>
<protein>
    <submittedName>
        <fullName evidence="1">DUF4302 domain-containing protein</fullName>
    </submittedName>
</protein>
<evidence type="ECO:0000313" key="2">
    <source>
        <dbReference type="Proteomes" id="UP000502421"/>
    </source>
</evidence>
<dbReference type="Pfam" id="PF14135">
    <property type="entry name" value="DUF4302"/>
    <property type="match status" value="1"/>
</dbReference>
<organism evidence="1 2">
    <name type="scientific">Chitinophaga oryzae</name>
    <dbReference type="NCBI Taxonomy" id="2725414"/>
    <lineage>
        <taxon>Bacteria</taxon>
        <taxon>Pseudomonadati</taxon>
        <taxon>Bacteroidota</taxon>
        <taxon>Chitinophagia</taxon>
        <taxon>Chitinophagales</taxon>
        <taxon>Chitinophagaceae</taxon>
        <taxon>Chitinophaga</taxon>
    </lineage>
</organism>
<name>A0AAE6ZGI0_9BACT</name>
<dbReference type="EMBL" id="CP051205">
    <property type="protein sequence ID" value="QJB32573.1"/>
    <property type="molecule type" value="Genomic_DNA"/>
</dbReference>
<sequence length="270" mass="30294">MDERLNTVLANYQSILVASPYGWVANVVPNPKNNQIAYVFWFKFNDSNCVSSRWRDDTVLNSSYRLKALQQPELIFDTYTYLHKLADATPDDTYPGAVRGTGFKSDFELEIISGTADSFVLKGKYHGTDVTLFRASAKDTAGVLGYPLAGTYEAKSKWKIYKTTLKEGTVTDSGEYSGNKITKFESGSGIVSIDYTKYKDDLQYNISLKKSADKEIEVTLHNTLQTTFRVKSFKVLEASYDPATGNIYLKTLLTTSAGNEWLAEETFTRL</sequence>
<dbReference type="InterPro" id="IPR025396">
    <property type="entry name" value="DUF4302"/>
</dbReference>
<evidence type="ECO:0000313" key="1">
    <source>
        <dbReference type="EMBL" id="QJB32573.1"/>
    </source>
</evidence>
<reference evidence="2" key="1">
    <citation type="submission" date="2020-04" db="EMBL/GenBank/DDBJ databases">
        <authorList>
            <person name="Kittiwongwattana C."/>
        </authorList>
    </citation>
    <scope>NUCLEOTIDE SEQUENCE [LARGE SCALE GENOMIC DNA]</scope>
    <source>
        <strain evidence="2">1310</strain>
    </source>
</reference>
<dbReference type="Proteomes" id="UP000502421">
    <property type="component" value="Chromosome"/>
</dbReference>
<gene>
    <name evidence="1" type="ORF">HF329_15070</name>
</gene>
<accession>A0AAE6ZGI0</accession>